<keyword evidence="1" id="KW-0677">Repeat</keyword>
<keyword evidence="2 3" id="KW-0802">TPR repeat</keyword>
<organism evidence="5 6">
    <name type="scientific">Aeromonas veronii</name>
    <dbReference type="NCBI Taxonomy" id="654"/>
    <lineage>
        <taxon>Bacteria</taxon>
        <taxon>Pseudomonadati</taxon>
        <taxon>Pseudomonadota</taxon>
        <taxon>Gammaproteobacteria</taxon>
        <taxon>Aeromonadales</taxon>
        <taxon>Aeromonadaceae</taxon>
        <taxon>Aeromonas</taxon>
    </lineage>
</organism>
<dbReference type="InterPro" id="IPR011990">
    <property type="entry name" value="TPR-like_helical_dom_sf"/>
</dbReference>
<keyword evidence="4" id="KW-0732">Signal</keyword>
<dbReference type="SUPFAM" id="SSF48452">
    <property type="entry name" value="TPR-like"/>
    <property type="match status" value="1"/>
</dbReference>
<evidence type="ECO:0000256" key="1">
    <source>
        <dbReference type="ARBA" id="ARBA00022737"/>
    </source>
</evidence>
<dbReference type="Pfam" id="PF13181">
    <property type="entry name" value="TPR_8"/>
    <property type="match status" value="1"/>
</dbReference>
<dbReference type="InterPro" id="IPR019734">
    <property type="entry name" value="TPR_rpt"/>
</dbReference>
<evidence type="ECO:0000256" key="3">
    <source>
        <dbReference type="PROSITE-ProRule" id="PRU00339"/>
    </source>
</evidence>
<dbReference type="PANTHER" id="PTHR44943:SF8">
    <property type="entry name" value="TPR REPEAT-CONTAINING PROTEIN MJ0263"/>
    <property type="match status" value="1"/>
</dbReference>
<dbReference type="Pfam" id="PF13432">
    <property type="entry name" value="TPR_16"/>
    <property type="match status" value="1"/>
</dbReference>
<dbReference type="SMART" id="SM00028">
    <property type="entry name" value="TPR"/>
    <property type="match status" value="3"/>
</dbReference>
<proteinExistence type="predicted"/>
<feature type="repeat" description="TPR" evidence="3">
    <location>
        <begin position="260"/>
        <end position="293"/>
    </location>
</feature>
<dbReference type="Gene3D" id="1.25.40.10">
    <property type="entry name" value="Tetratricopeptide repeat domain"/>
    <property type="match status" value="1"/>
</dbReference>
<accession>A0A3A9IAH6</accession>
<evidence type="ECO:0000313" key="6">
    <source>
        <dbReference type="Proteomes" id="UP000281725"/>
    </source>
</evidence>
<feature type="chain" id="PRO_5017223697" evidence="4">
    <location>
        <begin position="16"/>
        <end position="379"/>
    </location>
</feature>
<dbReference type="AlphaFoldDB" id="A0A3A9IAH6"/>
<dbReference type="EMBL" id="RAWX01000004">
    <property type="protein sequence ID" value="RKJ86249.1"/>
    <property type="molecule type" value="Genomic_DNA"/>
</dbReference>
<evidence type="ECO:0000256" key="2">
    <source>
        <dbReference type="ARBA" id="ARBA00022803"/>
    </source>
</evidence>
<comment type="caution">
    <text evidence="5">The sequence shown here is derived from an EMBL/GenBank/DDBJ whole genome shotgun (WGS) entry which is preliminary data.</text>
</comment>
<dbReference type="PANTHER" id="PTHR44943">
    <property type="entry name" value="CELLULOSE SYNTHASE OPERON PROTEIN C"/>
    <property type="match status" value="1"/>
</dbReference>
<dbReference type="PROSITE" id="PS50005">
    <property type="entry name" value="TPR"/>
    <property type="match status" value="1"/>
</dbReference>
<reference evidence="5 6" key="1">
    <citation type="submission" date="2018-09" db="EMBL/GenBank/DDBJ databases">
        <title>Genome sequencing of Aeromonas veronii MS-17-88.</title>
        <authorList>
            <person name="Tekedar H.C."/>
            <person name="Arick M.A."/>
            <person name="Hsu C.-Y."/>
            <person name="Thrash A."/>
            <person name="Karsi A."/>
            <person name="Lawrence M.L."/>
            <person name="Abdelhamed H."/>
        </authorList>
    </citation>
    <scope>NUCLEOTIDE SEQUENCE [LARGE SCALE GENOMIC DNA]</scope>
    <source>
        <strain evidence="5 6">MS 17-88</strain>
    </source>
</reference>
<dbReference type="Proteomes" id="UP000281725">
    <property type="component" value="Unassembled WGS sequence"/>
</dbReference>
<feature type="signal peptide" evidence="4">
    <location>
        <begin position="1"/>
        <end position="15"/>
    </location>
</feature>
<dbReference type="InterPro" id="IPR051685">
    <property type="entry name" value="Ycf3/AcsC/BcsC/TPR_MFPF"/>
</dbReference>
<evidence type="ECO:0000313" key="5">
    <source>
        <dbReference type="EMBL" id="RKJ86249.1"/>
    </source>
</evidence>
<sequence length="379" mass="41926">MIFWLVMLGSQMAYAMDVQVLSAVVKDEKISGAQVLLQRNGEQTQSVFTSRDGMASIAGTGDVQDGLLIIKKDGYSNLVAKCPCDGMTYALSPVLTDLDAMRVVLTWGPTPSDLDSHMVFKNNHVYFAHKQGTNAELDVDDTDSYGPETITLRKKMWGEKYIYAVRDFSNRNTQESSKLSASRAKVFVYVGQSLVRSYEVPMHKVGNLWTVFRITEDGAIQDINTISDISGDEKLVGAKLNHVRLNGTIGTAQDIHPDVARSYNLRGEAAYADRQYDEAIALFQLAIGAYPDYGKAYGNLGLTYQKSGRTAEAIWANRKAITLASGDHANTIRAGAYYNIARIYEAAGQREEALHYYRLAKGEKNNPVYDNAIKRLGSQ</sequence>
<protein>
    <submittedName>
        <fullName evidence="5">Uncharacterized protein</fullName>
    </submittedName>
</protein>
<gene>
    <name evidence="5" type="ORF">D6R50_18345</name>
</gene>
<evidence type="ECO:0000256" key="4">
    <source>
        <dbReference type="SAM" id="SignalP"/>
    </source>
</evidence>
<name>A0A3A9IAH6_AERVE</name>